<protein>
    <recommendedName>
        <fullName evidence="2">RNA-binding protein ABB05_00645</fullName>
    </recommendedName>
    <alternativeName>
        <fullName evidence="2">Ribosomal protein eL8-like</fullName>
    </alternativeName>
</protein>
<organism evidence="4 6">
    <name type="scientific">Lederbergia galactosidilytica</name>
    <dbReference type="NCBI Taxonomy" id="217031"/>
    <lineage>
        <taxon>Bacteria</taxon>
        <taxon>Bacillati</taxon>
        <taxon>Bacillota</taxon>
        <taxon>Bacilli</taxon>
        <taxon>Bacillales</taxon>
        <taxon>Bacillaceae</taxon>
        <taxon>Lederbergia</taxon>
    </lineage>
</organism>
<dbReference type="InterPro" id="IPR004038">
    <property type="entry name" value="Ribosomal_eL8/eL30/eS12/Gad45"/>
</dbReference>
<gene>
    <name evidence="5" type="ORF">ABB05_00645</name>
    <name evidence="4" type="ORF">ACA29_18920</name>
</gene>
<evidence type="ECO:0000313" key="4">
    <source>
        <dbReference type="EMBL" id="KRG11091.1"/>
    </source>
</evidence>
<dbReference type="NCBIfam" id="NF010125">
    <property type="entry name" value="PRK13602.1"/>
    <property type="match status" value="1"/>
</dbReference>
<evidence type="ECO:0000259" key="3">
    <source>
        <dbReference type="Pfam" id="PF01248"/>
    </source>
</evidence>
<dbReference type="Pfam" id="PF01248">
    <property type="entry name" value="Ribosomal_L7Ae"/>
    <property type="match status" value="1"/>
</dbReference>
<evidence type="ECO:0000313" key="7">
    <source>
        <dbReference type="Proteomes" id="UP000077881"/>
    </source>
</evidence>
<dbReference type="STRING" id="217031.ABB05_00645"/>
<proteinExistence type="inferred from homology"/>
<evidence type="ECO:0000313" key="6">
    <source>
        <dbReference type="Proteomes" id="UP000053881"/>
    </source>
</evidence>
<dbReference type="EMBL" id="LDJR01000008">
    <property type="protein sequence ID" value="OAK75693.1"/>
    <property type="molecule type" value="Genomic_DNA"/>
</dbReference>
<name>A0A0Q9Y6Q2_9BACI</name>
<evidence type="ECO:0000313" key="5">
    <source>
        <dbReference type="EMBL" id="OAK75693.1"/>
    </source>
</evidence>
<dbReference type="InterPro" id="IPR023460">
    <property type="entry name" value="RNA_bf_YbxF-like"/>
</dbReference>
<dbReference type="AlphaFoldDB" id="A0A0Q9Y6Q2"/>
<dbReference type="GO" id="GO:0003723">
    <property type="term" value="F:RNA binding"/>
    <property type="evidence" value="ECO:0007669"/>
    <property type="project" value="UniProtKB-UniRule"/>
</dbReference>
<sequence>MSYEKVSQAENVIIGTKQTVRALKSGDVLEVLIASDAESRIIHPIIRAAEEANVPITMVDSMRELGKVCGIDVGATAAAILI</sequence>
<comment type="caution">
    <text evidence="4">The sequence shown here is derived from an EMBL/GenBank/DDBJ whole genome shotgun (WGS) entry which is preliminary data.</text>
</comment>
<dbReference type="HAMAP" id="MF_00574">
    <property type="entry name" value="Ribosomal_eL8_Bact"/>
    <property type="match status" value="1"/>
</dbReference>
<dbReference type="GO" id="GO:0005840">
    <property type="term" value="C:ribosome"/>
    <property type="evidence" value="ECO:0007669"/>
    <property type="project" value="UniProtKB-KW"/>
</dbReference>
<keyword evidence="4" id="KW-0689">Ribosomal protein</keyword>
<dbReference type="Proteomes" id="UP000053881">
    <property type="component" value="Unassembled WGS sequence"/>
</dbReference>
<dbReference type="EMBL" id="LGPB01000131">
    <property type="protein sequence ID" value="KRG11091.1"/>
    <property type="molecule type" value="Genomic_DNA"/>
</dbReference>
<dbReference type="PATRIC" id="fig|217031.4.peg.6417"/>
<keyword evidence="1 2" id="KW-0694">RNA-binding</keyword>
<reference evidence="4 6" key="2">
    <citation type="submission" date="2015-06" db="EMBL/GenBank/DDBJ databases">
        <title>Genome sequencing project of Bacillus galactosidilyticus PL133.</title>
        <authorList>
            <person name="Gaiero J."/>
            <person name="Nicol R."/>
            <person name="Habash M."/>
        </authorList>
    </citation>
    <scope>NUCLEOTIDE SEQUENCE [LARGE SCALE GENOMIC DNA]</scope>
    <source>
        <strain evidence="4 6">PL133</strain>
    </source>
</reference>
<dbReference type="Gene3D" id="3.30.1330.30">
    <property type="match status" value="1"/>
</dbReference>
<comment type="similarity">
    <text evidence="2">Belongs to the eukaryotic ribosomal protein eL8 family.</text>
</comment>
<dbReference type="InterPro" id="IPR029064">
    <property type="entry name" value="Ribosomal_eL30-like_sf"/>
</dbReference>
<reference evidence="5 7" key="1">
    <citation type="submission" date="2015-05" db="EMBL/GenBank/DDBJ databases">
        <title>Comparison of genome.</title>
        <authorList>
            <person name="Zheng Z."/>
            <person name="Sun M."/>
        </authorList>
    </citation>
    <scope>NUCLEOTIDE SEQUENCE [LARGE SCALE GENOMIC DNA]</scope>
    <source>
        <strain evidence="5 7">G25-74</strain>
    </source>
</reference>
<keyword evidence="7" id="KW-1185">Reference proteome</keyword>
<dbReference type="SUPFAM" id="SSF55315">
    <property type="entry name" value="L30e-like"/>
    <property type="match status" value="1"/>
</dbReference>
<dbReference type="OrthoDB" id="2353623at2"/>
<evidence type="ECO:0000256" key="2">
    <source>
        <dbReference type="HAMAP-Rule" id="MF_00574"/>
    </source>
</evidence>
<feature type="domain" description="Ribosomal protein eL8/eL30/eS12/Gadd45" evidence="3">
    <location>
        <begin position="4"/>
        <end position="80"/>
    </location>
</feature>
<evidence type="ECO:0000256" key="1">
    <source>
        <dbReference type="ARBA" id="ARBA00022884"/>
    </source>
</evidence>
<keyword evidence="4" id="KW-0687">Ribonucleoprotein</keyword>
<accession>A0A0Q9Y6Q2</accession>
<dbReference type="Proteomes" id="UP000077881">
    <property type="component" value="Unassembled WGS sequence"/>
</dbReference>
<dbReference type="RefSeq" id="WP_057985525.1">
    <property type="nucleotide sequence ID" value="NZ_JAGGKH010000005.1"/>
</dbReference>